<name>A0A7S4JMU5_9STRA</name>
<organism evidence="2">
    <name type="scientific">Odontella aurita</name>
    <dbReference type="NCBI Taxonomy" id="265563"/>
    <lineage>
        <taxon>Eukaryota</taxon>
        <taxon>Sar</taxon>
        <taxon>Stramenopiles</taxon>
        <taxon>Ochrophyta</taxon>
        <taxon>Bacillariophyta</taxon>
        <taxon>Mediophyceae</taxon>
        <taxon>Biddulphiophycidae</taxon>
        <taxon>Eupodiscales</taxon>
        <taxon>Odontellaceae</taxon>
        <taxon>Odontella</taxon>
    </lineage>
</organism>
<accession>A0A7S4JMU5</accession>
<proteinExistence type="predicted"/>
<feature type="compositionally biased region" description="Polar residues" evidence="1">
    <location>
        <begin position="56"/>
        <end position="67"/>
    </location>
</feature>
<sequence>MEAFRRDAEEDAAKRRMMAAREVDEKEEVNNKTLGSIGLDLHLDPVEATRGEVEVSQPSIEPNTMVSSPVRAEAKARADMARRAMARATKKRRERRRKVDTEMTRGAAINRPPVLVIRLPSPEAAVGTDAAFATFTKEEVGAGANITGLNTDDRDEKIDCGREGAAAAVYGKKQKPSGNVSPRNWDNLDSFLANRDCDDSVSIGDRYAPLGVNSSMEAGGNGDGAVKNVPPAVEVNAQHDKSAEGGGRPKGKVMSPKSGLGHSDRGSAGLAPQRQHIVKKEGSASGSCTRSKKEGQPLPLGTPTAGNVEISASSANTSSDKGYHFLPDALRSWLG</sequence>
<feature type="region of interest" description="Disordered" evidence="1">
    <location>
        <begin position="237"/>
        <end position="327"/>
    </location>
</feature>
<feature type="compositionally biased region" description="Basic and acidic residues" evidence="1">
    <location>
        <begin position="72"/>
        <end position="82"/>
    </location>
</feature>
<feature type="region of interest" description="Disordered" evidence="1">
    <location>
        <begin position="1"/>
        <end position="29"/>
    </location>
</feature>
<gene>
    <name evidence="2" type="ORF">OAUR00152_LOCUS30579</name>
</gene>
<evidence type="ECO:0000256" key="1">
    <source>
        <dbReference type="SAM" id="MobiDB-lite"/>
    </source>
</evidence>
<dbReference type="EMBL" id="HBKQ01044393">
    <property type="protein sequence ID" value="CAE2268659.1"/>
    <property type="molecule type" value="Transcribed_RNA"/>
</dbReference>
<feature type="compositionally biased region" description="Polar residues" evidence="1">
    <location>
        <begin position="310"/>
        <end position="320"/>
    </location>
</feature>
<reference evidence="2" key="1">
    <citation type="submission" date="2021-01" db="EMBL/GenBank/DDBJ databases">
        <authorList>
            <person name="Corre E."/>
            <person name="Pelletier E."/>
            <person name="Niang G."/>
            <person name="Scheremetjew M."/>
            <person name="Finn R."/>
            <person name="Kale V."/>
            <person name="Holt S."/>
            <person name="Cochrane G."/>
            <person name="Meng A."/>
            <person name="Brown T."/>
            <person name="Cohen L."/>
        </authorList>
    </citation>
    <scope>NUCLEOTIDE SEQUENCE</scope>
    <source>
        <strain evidence="2">Isolate 1302-5</strain>
    </source>
</reference>
<dbReference type="AlphaFoldDB" id="A0A7S4JMU5"/>
<feature type="region of interest" description="Disordered" evidence="1">
    <location>
        <begin position="50"/>
        <end position="102"/>
    </location>
</feature>
<evidence type="ECO:0000313" key="2">
    <source>
        <dbReference type="EMBL" id="CAE2268659.1"/>
    </source>
</evidence>
<protein>
    <submittedName>
        <fullName evidence="2">Uncharacterized protein</fullName>
    </submittedName>
</protein>
<feature type="compositionally biased region" description="Basic residues" evidence="1">
    <location>
        <begin position="84"/>
        <end position="96"/>
    </location>
</feature>